<organism evidence="1 2">
    <name type="scientific">Discina gigas</name>
    <dbReference type="NCBI Taxonomy" id="1032678"/>
    <lineage>
        <taxon>Eukaryota</taxon>
        <taxon>Fungi</taxon>
        <taxon>Dikarya</taxon>
        <taxon>Ascomycota</taxon>
        <taxon>Pezizomycotina</taxon>
        <taxon>Pezizomycetes</taxon>
        <taxon>Pezizales</taxon>
        <taxon>Discinaceae</taxon>
        <taxon>Discina</taxon>
    </lineage>
</organism>
<gene>
    <name evidence="1" type="ORF">Q9L58_010747</name>
</gene>
<dbReference type="EMBL" id="JBBBZM010000700">
    <property type="protein sequence ID" value="KAL0630406.1"/>
    <property type="molecule type" value="Genomic_DNA"/>
</dbReference>
<reference evidence="1 2" key="1">
    <citation type="submission" date="2024-02" db="EMBL/GenBank/DDBJ databases">
        <title>Discinaceae phylogenomics.</title>
        <authorList>
            <person name="Dirks A.C."/>
            <person name="James T.Y."/>
        </authorList>
    </citation>
    <scope>NUCLEOTIDE SEQUENCE [LARGE SCALE GENOMIC DNA]</scope>
    <source>
        <strain evidence="1 2">ACD0624</strain>
    </source>
</reference>
<evidence type="ECO:0000313" key="1">
    <source>
        <dbReference type="EMBL" id="KAL0630406.1"/>
    </source>
</evidence>
<accession>A0ABR3G3M5</accession>
<sequence>MALIQPDNFGPPRKLVPADGSHTVLKPEPLWNELMWRRHFDNGVTDANLAFEKFDVRVVKNGPNHGDGVRVEFNFESQSSFAGSSACSGTVEMHAILYSVAGDVIQPAPMRVIVGIEKHEAYNPHHFSFGPIHNYDLDQVGSLELIGLNCDDVMLAQYGMLQQVCSMKQLALPLLISASLIAQCGPSFSKDRKITGTIRGFECGDNCYLTIVDRKKVEQVGLCAAPECGSWNEQTVMPSRYKGKRVTVTVGQGQQVDDSGNLMGEMMSFTKIRFLD</sequence>
<dbReference type="Proteomes" id="UP001447188">
    <property type="component" value="Unassembled WGS sequence"/>
</dbReference>
<comment type="caution">
    <text evidence="1">The sequence shown here is derived from an EMBL/GenBank/DDBJ whole genome shotgun (WGS) entry which is preliminary data.</text>
</comment>
<proteinExistence type="predicted"/>
<evidence type="ECO:0000313" key="2">
    <source>
        <dbReference type="Proteomes" id="UP001447188"/>
    </source>
</evidence>
<name>A0ABR3G3M5_9PEZI</name>
<protein>
    <submittedName>
        <fullName evidence="1">Uncharacterized protein</fullName>
    </submittedName>
</protein>
<keyword evidence="2" id="KW-1185">Reference proteome</keyword>